<sequence length="39" mass="4820">MDNQLFVDTWGWLTLHDQGEDRHQEVVNFYHQFRLKSDN</sequence>
<dbReference type="EMBL" id="BJCD01000044">
    <property type="protein sequence ID" value="GDZ94490.1"/>
    <property type="molecule type" value="Genomic_DNA"/>
</dbReference>
<name>A0A4P5ZEI4_PLAAG</name>
<gene>
    <name evidence="1" type="ORF">PA905_24460</name>
</gene>
<proteinExistence type="predicted"/>
<dbReference type="Proteomes" id="UP000299794">
    <property type="component" value="Unassembled WGS sequence"/>
</dbReference>
<dbReference type="AlphaFoldDB" id="A0A4P5ZEI4"/>
<evidence type="ECO:0000313" key="2">
    <source>
        <dbReference type="Proteomes" id="UP000299794"/>
    </source>
</evidence>
<accession>A0A4P5ZEI4</accession>
<comment type="caution">
    <text evidence="1">The sequence shown here is derived from an EMBL/GenBank/DDBJ whole genome shotgun (WGS) entry which is preliminary data.</text>
</comment>
<evidence type="ECO:0000313" key="1">
    <source>
        <dbReference type="EMBL" id="GDZ94490.1"/>
    </source>
</evidence>
<reference evidence="2" key="1">
    <citation type="submission" date="2019-02" db="EMBL/GenBank/DDBJ databases">
        <title>Draft genome sequence of Planktothrix agardhii NIES-905.</title>
        <authorList>
            <person name="Yamaguchi H."/>
            <person name="Suzuki S."/>
            <person name="Kawachi M."/>
        </authorList>
    </citation>
    <scope>NUCLEOTIDE SEQUENCE [LARGE SCALE GENOMIC DNA]</scope>
    <source>
        <strain evidence="2">CCAP 1459/11A</strain>
    </source>
</reference>
<protein>
    <submittedName>
        <fullName evidence="1">Uncharacterized protein</fullName>
    </submittedName>
</protein>
<organism evidence="1 2">
    <name type="scientific">Planktothrix agardhii CCAP 1459/11A</name>
    <dbReference type="NCBI Taxonomy" id="282420"/>
    <lineage>
        <taxon>Bacteria</taxon>
        <taxon>Bacillati</taxon>
        <taxon>Cyanobacteriota</taxon>
        <taxon>Cyanophyceae</taxon>
        <taxon>Oscillatoriophycideae</taxon>
        <taxon>Oscillatoriales</taxon>
        <taxon>Microcoleaceae</taxon>
        <taxon>Planktothrix</taxon>
    </lineage>
</organism>